<keyword evidence="3" id="KW-1185">Reference proteome</keyword>
<accession>A0ABQ0M6U9</accession>
<evidence type="ECO:0000256" key="1">
    <source>
        <dbReference type="SAM" id="MobiDB-lite"/>
    </source>
</evidence>
<evidence type="ECO:0000313" key="3">
    <source>
        <dbReference type="Proteomes" id="UP000815677"/>
    </source>
</evidence>
<reference evidence="2" key="1">
    <citation type="submission" date="2014-09" db="EMBL/GenBank/DDBJ databases">
        <title>Genome sequence of the luminous mushroom Mycena chlorophos for searching fungal bioluminescence genes.</title>
        <authorList>
            <person name="Tanaka Y."/>
            <person name="Kasuga D."/>
            <person name="Oba Y."/>
            <person name="Hase S."/>
            <person name="Sato K."/>
            <person name="Oba Y."/>
            <person name="Sakakibara Y."/>
        </authorList>
    </citation>
    <scope>NUCLEOTIDE SEQUENCE</scope>
</reference>
<protein>
    <submittedName>
        <fullName evidence="2">Uncharacterized protein</fullName>
    </submittedName>
</protein>
<feature type="region of interest" description="Disordered" evidence="1">
    <location>
        <begin position="314"/>
        <end position="335"/>
    </location>
</feature>
<proteinExistence type="predicted"/>
<dbReference type="Proteomes" id="UP000815677">
    <property type="component" value="Unassembled WGS sequence"/>
</dbReference>
<feature type="compositionally biased region" description="Pro residues" evidence="1">
    <location>
        <begin position="191"/>
        <end position="204"/>
    </location>
</feature>
<evidence type="ECO:0000313" key="2">
    <source>
        <dbReference type="EMBL" id="GAT59090.1"/>
    </source>
</evidence>
<feature type="compositionally biased region" description="Polar residues" evidence="1">
    <location>
        <begin position="108"/>
        <end position="119"/>
    </location>
</feature>
<feature type="region of interest" description="Disordered" evidence="1">
    <location>
        <begin position="133"/>
        <end position="251"/>
    </location>
</feature>
<gene>
    <name evidence="2" type="ORF">MCHLO_15433</name>
</gene>
<name>A0ABQ0M6U9_MYCCL</name>
<sequence length="397" mass="41900">MRFLRSETSKGKVAPVKESPDLLCGLAPRSFPKNDAVSCSFSPSPVMYTPSIISTSSSSTGAGSICTYCQNSSNPSSPTIATTSEPSSPSNAKFRYGGRGGAGSRMRSPTSLAANSAPSSPVCTCGRKIPVSRTMSSLSSSTNSSENTPTKVRYGGRGGAGSRTRIVSPAPKSPAAQLPSLRRTKSVPMLALPPAPTKELPPLPSSEMFSSELAKRRGNTPAPLNLRRQPSMVSSPPLSASSTSSSASGTPRTPYFYFDEAFEATETPKQDESLVASSLVRKSSKAAFSRSLRGFKSRTQVLLSSSKDLFKPPSSAPPCLLPVQTTPESPTHLEDGEADLIMVELPPRRSRNRSASQATVKAAAAAAASTKGDRLSACSGRWNRSDMREVIKELRML</sequence>
<feature type="compositionally biased region" description="Low complexity" evidence="1">
    <location>
        <begin position="230"/>
        <end position="251"/>
    </location>
</feature>
<feature type="compositionally biased region" description="Low complexity" evidence="1">
    <location>
        <begin position="133"/>
        <end position="150"/>
    </location>
</feature>
<feature type="region of interest" description="Disordered" evidence="1">
    <location>
        <begin position="71"/>
        <end position="119"/>
    </location>
</feature>
<organism evidence="2 3">
    <name type="scientific">Mycena chlorophos</name>
    <name type="common">Agaric fungus</name>
    <name type="synonym">Agaricus chlorophos</name>
    <dbReference type="NCBI Taxonomy" id="658473"/>
    <lineage>
        <taxon>Eukaryota</taxon>
        <taxon>Fungi</taxon>
        <taxon>Dikarya</taxon>
        <taxon>Basidiomycota</taxon>
        <taxon>Agaricomycotina</taxon>
        <taxon>Agaricomycetes</taxon>
        <taxon>Agaricomycetidae</taxon>
        <taxon>Agaricales</taxon>
        <taxon>Marasmiineae</taxon>
        <taxon>Mycenaceae</taxon>
        <taxon>Mycena</taxon>
    </lineage>
</organism>
<dbReference type="EMBL" id="DF849818">
    <property type="protein sequence ID" value="GAT59090.1"/>
    <property type="molecule type" value="Genomic_DNA"/>
</dbReference>
<feature type="compositionally biased region" description="Polar residues" evidence="1">
    <location>
        <begin position="71"/>
        <end position="91"/>
    </location>
</feature>